<dbReference type="EMBL" id="DWWD01000021">
    <property type="protein sequence ID" value="HJC49935.1"/>
    <property type="molecule type" value="Genomic_DNA"/>
</dbReference>
<reference evidence="5" key="2">
    <citation type="submission" date="2021-04" db="EMBL/GenBank/DDBJ databases">
        <authorList>
            <person name="Gilroy R."/>
        </authorList>
    </citation>
    <scope>NUCLEOTIDE SEQUENCE</scope>
    <source>
        <strain evidence="5">ChiSjej3B21-8574</strain>
    </source>
</reference>
<dbReference type="GO" id="GO:0003700">
    <property type="term" value="F:DNA-binding transcription factor activity"/>
    <property type="evidence" value="ECO:0007669"/>
    <property type="project" value="InterPro"/>
</dbReference>
<evidence type="ECO:0000256" key="2">
    <source>
        <dbReference type="ARBA" id="ARBA00023125"/>
    </source>
</evidence>
<keyword evidence="1" id="KW-0805">Transcription regulation</keyword>
<accession>A0A9D2T9F1</accession>
<proteinExistence type="predicted"/>
<dbReference type="Pfam" id="PF12833">
    <property type="entry name" value="HTH_18"/>
    <property type="match status" value="1"/>
</dbReference>
<dbReference type="Gene3D" id="2.60.120.10">
    <property type="entry name" value="Jelly Rolls"/>
    <property type="match status" value="1"/>
</dbReference>
<dbReference type="InterPro" id="IPR011051">
    <property type="entry name" value="RmlC_Cupin_sf"/>
</dbReference>
<dbReference type="PANTHER" id="PTHR43280">
    <property type="entry name" value="ARAC-FAMILY TRANSCRIPTIONAL REGULATOR"/>
    <property type="match status" value="1"/>
</dbReference>
<protein>
    <submittedName>
        <fullName evidence="5">AraC family transcriptional regulator</fullName>
    </submittedName>
</protein>
<dbReference type="PROSITE" id="PS01124">
    <property type="entry name" value="HTH_ARAC_FAMILY_2"/>
    <property type="match status" value="1"/>
</dbReference>
<evidence type="ECO:0000259" key="4">
    <source>
        <dbReference type="PROSITE" id="PS01124"/>
    </source>
</evidence>
<dbReference type="Gene3D" id="1.10.10.60">
    <property type="entry name" value="Homeodomain-like"/>
    <property type="match status" value="2"/>
</dbReference>
<dbReference type="InterPro" id="IPR018060">
    <property type="entry name" value="HTH_AraC"/>
</dbReference>
<dbReference type="CDD" id="cd02208">
    <property type="entry name" value="cupin_RmlC-like"/>
    <property type="match status" value="1"/>
</dbReference>
<dbReference type="SUPFAM" id="SSF46689">
    <property type="entry name" value="Homeodomain-like"/>
    <property type="match status" value="2"/>
</dbReference>
<dbReference type="SMART" id="SM00342">
    <property type="entry name" value="HTH_ARAC"/>
    <property type="match status" value="1"/>
</dbReference>
<evidence type="ECO:0000256" key="3">
    <source>
        <dbReference type="ARBA" id="ARBA00023163"/>
    </source>
</evidence>
<evidence type="ECO:0000256" key="1">
    <source>
        <dbReference type="ARBA" id="ARBA00023015"/>
    </source>
</evidence>
<feature type="domain" description="HTH araC/xylS-type" evidence="4">
    <location>
        <begin position="177"/>
        <end position="275"/>
    </location>
</feature>
<name>A0A9D2T9F1_9FIRM</name>
<keyword evidence="3" id="KW-0804">Transcription</keyword>
<dbReference type="AlphaFoldDB" id="A0A9D2T9F1"/>
<dbReference type="InterPro" id="IPR014710">
    <property type="entry name" value="RmlC-like_jellyroll"/>
</dbReference>
<dbReference type="InterPro" id="IPR018062">
    <property type="entry name" value="HTH_AraC-typ_CS"/>
</dbReference>
<evidence type="ECO:0000313" key="5">
    <source>
        <dbReference type="EMBL" id="HJC49935.1"/>
    </source>
</evidence>
<organism evidence="5 6">
    <name type="scientific">Candidatus Anaerostipes avistercoris</name>
    <dbReference type="NCBI Taxonomy" id="2838462"/>
    <lineage>
        <taxon>Bacteria</taxon>
        <taxon>Bacillati</taxon>
        <taxon>Bacillota</taxon>
        <taxon>Clostridia</taxon>
        <taxon>Lachnospirales</taxon>
        <taxon>Lachnospiraceae</taxon>
        <taxon>Anaerostipes</taxon>
    </lineage>
</organism>
<dbReference type="SUPFAM" id="SSF51182">
    <property type="entry name" value="RmlC-like cupins"/>
    <property type="match status" value="1"/>
</dbReference>
<dbReference type="PANTHER" id="PTHR43280:SF28">
    <property type="entry name" value="HTH-TYPE TRANSCRIPTIONAL ACTIVATOR RHAS"/>
    <property type="match status" value="1"/>
</dbReference>
<keyword evidence="2" id="KW-0238">DNA-binding</keyword>
<dbReference type="GO" id="GO:0043565">
    <property type="term" value="F:sequence-specific DNA binding"/>
    <property type="evidence" value="ECO:0007669"/>
    <property type="project" value="InterPro"/>
</dbReference>
<gene>
    <name evidence="5" type="ORF">H9754_05035</name>
</gene>
<dbReference type="Pfam" id="PF02311">
    <property type="entry name" value="AraC_binding"/>
    <property type="match status" value="1"/>
</dbReference>
<dbReference type="InterPro" id="IPR009057">
    <property type="entry name" value="Homeodomain-like_sf"/>
</dbReference>
<evidence type="ECO:0000313" key="6">
    <source>
        <dbReference type="Proteomes" id="UP000823904"/>
    </source>
</evidence>
<dbReference type="Proteomes" id="UP000823904">
    <property type="component" value="Unassembled WGS sequence"/>
</dbReference>
<dbReference type="PROSITE" id="PS00041">
    <property type="entry name" value="HTH_ARAC_FAMILY_1"/>
    <property type="match status" value="1"/>
</dbReference>
<comment type="caution">
    <text evidence="5">The sequence shown here is derived from an EMBL/GenBank/DDBJ whole genome shotgun (WGS) entry which is preliminary data.</text>
</comment>
<sequence>MSKNFRKQIFDADVLPAGLLAPHWHDDFEIVYILSGTLAFHINHKTYLASANEGFFLNAGQVHFAEKYKSYPCRFLVFNISQNLLHPEADDQVFRKYIQPVTSSSSFCHITLVPRIPWQKYILENIKKMTSLCQSMEYGYEFKIQHFANEIFYYILQNISSIPELSRQQKKDIIRVKAAMTYLNETYPQKHTLQDIAASCQLSRSECSRLFQRILHCSPVDYLIRLRIFRSLPMVAAHDRPMSAIARDTGFSGGSYFSETFKKVMGCTPRDYCKSKLDHQNFSS</sequence>
<reference evidence="5" key="1">
    <citation type="journal article" date="2021" name="PeerJ">
        <title>Extensive microbial diversity within the chicken gut microbiome revealed by metagenomics and culture.</title>
        <authorList>
            <person name="Gilroy R."/>
            <person name="Ravi A."/>
            <person name="Getino M."/>
            <person name="Pursley I."/>
            <person name="Horton D.L."/>
            <person name="Alikhan N.F."/>
            <person name="Baker D."/>
            <person name="Gharbi K."/>
            <person name="Hall N."/>
            <person name="Watson M."/>
            <person name="Adriaenssens E.M."/>
            <person name="Foster-Nyarko E."/>
            <person name="Jarju S."/>
            <person name="Secka A."/>
            <person name="Antonio M."/>
            <person name="Oren A."/>
            <person name="Chaudhuri R.R."/>
            <person name="La Ragione R."/>
            <person name="Hildebrand F."/>
            <person name="Pallen M.J."/>
        </authorList>
    </citation>
    <scope>NUCLEOTIDE SEQUENCE</scope>
    <source>
        <strain evidence="5">ChiSjej3B21-8574</strain>
    </source>
</reference>
<dbReference type="InterPro" id="IPR003313">
    <property type="entry name" value="AraC-bd"/>
</dbReference>